<accession>A0AAN8D1B7</accession>
<dbReference type="AlphaFoldDB" id="A0AAN8D1B7"/>
<keyword evidence="2" id="KW-1185">Reference proteome</keyword>
<dbReference type="Proteomes" id="UP001331515">
    <property type="component" value="Unassembled WGS sequence"/>
</dbReference>
<evidence type="ECO:0000313" key="2">
    <source>
        <dbReference type="Proteomes" id="UP001331515"/>
    </source>
</evidence>
<protein>
    <submittedName>
        <fullName evidence="1">Uncharacterized protein</fullName>
    </submittedName>
</protein>
<evidence type="ECO:0000313" key="1">
    <source>
        <dbReference type="EMBL" id="KAK5913977.1"/>
    </source>
</evidence>
<comment type="caution">
    <text evidence="1">The sequence shown here is derived from an EMBL/GenBank/DDBJ whole genome shotgun (WGS) entry which is preliminary data.</text>
</comment>
<reference evidence="1 2" key="1">
    <citation type="journal article" date="2023" name="Mol. Biol. Evol.">
        <title>Genomics of Secondarily Temperate Adaptation in the Only Non-Antarctic Icefish.</title>
        <authorList>
            <person name="Rivera-Colon A.G."/>
            <person name="Rayamajhi N."/>
            <person name="Minhas B.F."/>
            <person name="Madrigal G."/>
            <person name="Bilyk K.T."/>
            <person name="Yoon V."/>
            <person name="Hune M."/>
            <person name="Gregory S."/>
            <person name="Cheng C.H.C."/>
            <person name="Catchen J.M."/>
        </authorList>
    </citation>
    <scope>NUCLEOTIDE SEQUENCE [LARGE SCALE GENOMIC DNA]</scope>
    <source>
        <tissue evidence="1">White muscle</tissue>
    </source>
</reference>
<dbReference type="EMBL" id="JAURVH010001527">
    <property type="protein sequence ID" value="KAK5913977.1"/>
    <property type="molecule type" value="Genomic_DNA"/>
</dbReference>
<gene>
    <name evidence="1" type="ORF">CgunFtcFv8_008451</name>
</gene>
<organism evidence="1 2">
    <name type="scientific">Champsocephalus gunnari</name>
    <name type="common">Mackerel icefish</name>
    <dbReference type="NCBI Taxonomy" id="52237"/>
    <lineage>
        <taxon>Eukaryota</taxon>
        <taxon>Metazoa</taxon>
        <taxon>Chordata</taxon>
        <taxon>Craniata</taxon>
        <taxon>Vertebrata</taxon>
        <taxon>Euteleostomi</taxon>
        <taxon>Actinopterygii</taxon>
        <taxon>Neopterygii</taxon>
        <taxon>Teleostei</taxon>
        <taxon>Neoteleostei</taxon>
        <taxon>Acanthomorphata</taxon>
        <taxon>Eupercaria</taxon>
        <taxon>Perciformes</taxon>
        <taxon>Notothenioidei</taxon>
        <taxon>Channichthyidae</taxon>
        <taxon>Champsocephalus</taxon>
    </lineage>
</organism>
<name>A0AAN8D1B7_CHAGU</name>
<sequence length="70" mass="7755">MSLGPGFPSGPMQTYFFCISGGARDWRSPRLIGEPPWMPVEQSLLCHYRARPSHYGLIVATLSQPASLPH</sequence>
<proteinExistence type="predicted"/>